<evidence type="ECO:0000256" key="7">
    <source>
        <dbReference type="ARBA" id="ARBA00037281"/>
    </source>
</evidence>
<evidence type="ECO:0000256" key="5">
    <source>
        <dbReference type="ARBA" id="ARBA00022746"/>
    </source>
</evidence>
<dbReference type="CDD" id="cd02522">
    <property type="entry name" value="GT_2_like_a"/>
    <property type="match status" value="1"/>
</dbReference>
<keyword evidence="6" id="KW-0472">Membrane</keyword>
<evidence type="ECO:0000256" key="10">
    <source>
        <dbReference type="ARBA" id="ARBA00040345"/>
    </source>
</evidence>
<evidence type="ECO:0000256" key="1">
    <source>
        <dbReference type="ARBA" id="ARBA00004236"/>
    </source>
</evidence>
<dbReference type="InterPro" id="IPR001173">
    <property type="entry name" value="Glyco_trans_2-like"/>
</dbReference>
<evidence type="ECO:0000256" key="6">
    <source>
        <dbReference type="ARBA" id="ARBA00023136"/>
    </source>
</evidence>
<dbReference type="PANTHER" id="PTHR43646">
    <property type="entry name" value="GLYCOSYLTRANSFERASE"/>
    <property type="match status" value="1"/>
</dbReference>
<dbReference type="Pfam" id="PF00535">
    <property type="entry name" value="Glycos_transf_2"/>
    <property type="match status" value="1"/>
</dbReference>
<evidence type="ECO:0000256" key="3">
    <source>
        <dbReference type="ARBA" id="ARBA00022676"/>
    </source>
</evidence>
<comment type="pathway">
    <text evidence="8">Carotenoid biosynthesis; staphyloxanthin biosynthesis; staphyloxanthin from farnesyl diphosphate: step 4/5.</text>
</comment>
<comment type="caution">
    <text evidence="12">The sequence shown here is derived from an EMBL/GenBank/DDBJ whole genome shotgun (WGS) entry which is preliminary data.</text>
</comment>
<dbReference type="PANTHER" id="PTHR43646:SF2">
    <property type="entry name" value="GLYCOSYLTRANSFERASE 2-LIKE DOMAIN-CONTAINING PROTEIN"/>
    <property type="match status" value="1"/>
</dbReference>
<organism evidence="12 13">
    <name type="scientific">Clostridium aromativorans</name>
    <dbReference type="NCBI Taxonomy" id="2836848"/>
    <lineage>
        <taxon>Bacteria</taxon>
        <taxon>Bacillati</taxon>
        <taxon>Bacillota</taxon>
        <taxon>Clostridia</taxon>
        <taxon>Eubacteriales</taxon>
        <taxon>Clostridiaceae</taxon>
        <taxon>Clostridium</taxon>
    </lineage>
</organism>
<evidence type="ECO:0000256" key="8">
    <source>
        <dbReference type="ARBA" id="ARBA00037904"/>
    </source>
</evidence>
<proteinExistence type="inferred from homology"/>
<feature type="domain" description="Glycosyltransferase 2-like" evidence="11">
    <location>
        <begin position="3"/>
        <end position="151"/>
    </location>
</feature>
<keyword evidence="5" id="KW-0125">Carotenoid biosynthesis</keyword>
<evidence type="ECO:0000313" key="13">
    <source>
        <dbReference type="Proteomes" id="UP001165422"/>
    </source>
</evidence>
<comment type="function">
    <text evidence="7">Catalyzes the glycosylation of 4,4'-diaponeurosporenoate, i.e. the esterification of glucose at the C1'' position with the carboxyl group of 4,4'-diaponeurosporenic acid, to form glycosyl-4,4'-diaponeurosporenoate. This is a step in the biosynthesis of staphyloxanthin, an orange pigment present in most staphylococci strains.</text>
</comment>
<sequence length="239" mass="27394">MVSIIIPVLNEGKNIKAFLTMLEKVKGKKEIIFVDGESTDNTVSTVRKCAKVLSSERGRARQMNEGAKYARGNILWFLHADSIVDPNSIDYIEKAIEEDEIIGGGFSLYFYDCNTLFMRYISTTSNIRAGKLGIYFGDQGMFIRKDVFEKLGGYADIDIMEDLEISLRLRKIGKMKLLRYGIGTSARRFKKSGPIKTHILMHKLRILYFLGVSSEKLNEMYRRSMDECTHTYDKSTYSR</sequence>
<dbReference type="InterPro" id="IPR026461">
    <property type="entry name" value="Trfase_2_rSAM/seldom_assoc"/>
</dbReference>
<dbReference type="RefSeq" id="WP_150357988.1">
    <property type="nucleotide sequence ID" value="NZ_JAJJPB010000014.1"/>
</dbReference>
<dbReference type="EMBL" id="JAJJPB010000014">
    <property type="protein sequence ID" value="MCC9295446.1"/>
    <property type="molecule type" value="Genomic_DNA"/>
</dbReference>
<dbReference type="Gene3D" id="3.90.550.10">
    <property type="entry name" value="Spore Coat Polysaccharide Biosynthesis Protein SpsA, Chain A"/>
    <property type="match status" value="1"/>
</dbReference>
<dbReference type="Proteomes" id="UP001165422">
    <property type="component" value="Unassembled WGS sequence"/>
</dbReference>
<comment type="subcellular location">
    <subcellularLocation>
        <location evidence="1">Cell membrane</location>
    </subcellularLocation>
</comment>
<evidence type="ECO:0000259" key="11">
    <source>
        <dbReference type="Pfam" id="PF00535"/>
    </source>
</evidence>
<reference evidence="12" key="1">
    <citation type="submission" date="2021-11" db="EMBL/GenBank/DDBJ databases">
        <authorList>
            <person name="Qingchun L."/>
            <person name="Dong Z."/>
            <person name="Zongwei Q."/>
            <person name="Jia Z."/>
            <person name="Duotao L."/>
        </authorList>
    </citation>
    <scope>NUCLEOTIDE SEQUENCE</scope>
    <source>
        <strain evidence="12">WLY-B-L2</strain>
    </source>
</reference>
<dbReference type="InterPro" id="IPR029044">
    <property type="entry name" value="Nucleotide-diphossugar_trans"/>
</dbReference>
<protein>
    <recommendedName>
        <fullName evidence="10">4,4'-diaponeurosporenoate glycosyltransferase</fullName>
    </recommendedName>
</protein>
<dbReference type="SUPFAM" id="SSF53448">
    <property type="entry name" value="Nucleotide-diphospho-sugar transferases"/>
    <property type="match status" value="1"/>
</dbReference>
<evidence type="ECO:0000256" key="2">
    <source>
        <dbReference type="ARBA" id="ARBA00022475"/>
    </source>
</evidence>
<dbReference type="NCBIfam" id="TIGR04283">
    <property type="entry name" value="glyco_like_mftF"/>
    <property type="match status" value="1"/>
</dbReference>
<evidence type="ECO:0000313" key="12">
    <source>
        <dbReference type="EMBL" id="MCC9295446.1"/>
    </source>
</evidence>
<keyword evidence="13" id="KW-1185">Reference proteome</keyword>
<comment type="similarity">
    <text evidence="9">Belongs to the glycosyltransferase 2 family. CrtQ subfamily.</text>
</comment>
<keyword evidence="4" id="KW-0808">Transferase</keyword>
<keyword evidence="2" id="KW-1003">Cell membrane</keyword>
<name>A0ABS8N6K8_9CLOT</name>
<keyword evidence="3" id="KW-0328">Glycosyltransferase</keyword>
<gene>
    <name evidence="12" type="ORF">LN736_11315</name>
</gene>
<evidence type="ECO:0000256" key="9">
    <source>
        <dbReference type="ARBA" id="ARBA00038120"/>
    </source>
</evidence>
<accession>A0ABS8N6K8</accession>
<evidence type="ECO:0000256" key="4">
    <source>
        <dbReference type="ARBA" id="ARBA00022679"/>
    </source>
</evidence>